<proteinExistence type="predicted"/>
<comment type="caution">
    <text evidence="1">The sequence shown here is derived from an EMBL/GenBank/DDBJ whole genome shotgun (WGS) entry which is preliminary data.</text>
</comment>
<keyword evidence="2" id="KW-1185">Reference proteome</keyword>
<dbReference type="eggNOG" id="COG4223">
    <property type="taxonomic scope" value="Bacteria"/>
</dbReference>
<sequence>MDGQGHPGRRLLKGVAWAPMKLKGCRFKGSFSGNDFGFRADLFDREKAGGVEDCDFSEARLNGCRFFNCDISTIRLPLWPCFSFMNPLGHAAKLV</sequence>
<evidence type="ECO:0000313" key="2">
    <source>
        <dbReference type="Proteomes" id="UP000011682"/>
    </source>
</evidence>
<accession>S9PD41</accession>
<protein>
    <recommendedName>
        <fullName evidence="3">Pentapeptide repeat-containing protein</fullName>
    </recommendedName>
</protein>
<reference evidence="1" key="1">
    <citation type="submission" date="2013-05" db="EMBL/GenBank/DDBJ databases">
        <title>Genome assembly of Cystobacter fuscus DSM 2262.</title>
        <authorList>
            <person name="Sharma G."/>
            <person name="Khatri I."/>
            <person name="Kaur C."/>
            <person name="Mayilraj S."/>
            <person name="Subramanian S."/>
        </authorList>
    </citation>
    <scope>NUCLEOTIDE SEQUENCE [LARGE SCALE GENOMIC DNA]</scope>
    <source>
        <strain evidence="1">DSM 2262</strain>
    </source>
</reference>
<gene>
    <name evidence="1" type="ORF">D187_008492</name>
</gene>
<dbReference type="EMBL" id="ANAH02000007">
    <property type="protein sequence ID" value="EPX62305.1"/>
    <property type="molecule type" value="Genomic_DNA"/>
</dbReference>
<dbReference type="RefSeq" id="WP_002623305.1">
    <property type="nucleotide sequence ID" value="NZ_ANAH02000007.1"/>
</dbReference>
<evidence type="ECO:0000313" key="1">
    <source>
        <dbReference type="EMBL" id="EPX62305.1"/>
    </source>
</evidence>
<dbReference type="AlphaFoldDB" id="S9PD41"/>
<dbReference type="OrthoDB" id="2587127at2"/>
<evidence type="ECO:0008006" key="3">
    <source>
        <dbReference type="Google" id="ProtNLM"/>
    </source>
</evidence>
<organism evidence="1 2">
    <name type="scientific">Cystobacter fuscus (strain ATCC 25194 / DSM 2262 / NBRC 100088 / M29)</name>
    <dbReference type="NCBI Taxonomy" id="1242864"/>
    <lineage>
        <taxon>Bacteria</taxon>
        <taxon>Pseudomonadati</taxon>
        <taxon>Myxococcota</taxon>
        <taxon>Myxococcia</taxon>
        <taxon>Myxococcales</taxon>
        <taxon>Cystobacterineae</taxon>
        <taxon>Archangiaceae</taxon>
        <taxon>Cystobacter</taxon>
    </lineage>
</organism>
<name>S9PD41_CYSF2</name>
<dbReference type="Proteomes" id="UP000011682">
    <property type="component" value="Unassembled WGS sequence"/>
</dbReference>